<dbReference type="Proteomes" id="UP001321760">
    <property type="component" value="Unassembled WGS sequence"/>
</dbReference>
<evidence type="ECO:0000313" key="3">
    <source>
        <dbReference type="Proteomes" id="UP001321760"/>
    </source>
</evidence>
<evidence type="ECO:0000313" key="2">
    <source>
        <dbReference type="EMBL" id="KAK4454858.1"/>
    </source>
</evidence>
<evidence type="ECO:0008006" key="4">
    <source>
        <dbReference type="Google" id="ProtNLM"/>
    </source>
</evidence>
<protein>
    <recommendedName>
        <fullName evidence="4">Ecp2 effector protein domain-containing protein</fullName>
    </recommendedName>
</protein>
<keyword evidence="3" id="KW-1185">Reference proteome</keyword>
<feature type="chain" id="PRO_5043541361" description="Ecp2 effector protein domain-containing protein" evidence="1">
    <location>
        <begin position="23"/>
        <end position="217"/>
    </location>
</feature>
<dbReference type="EMBL" id="MU865915">
    <property type="protein sequence ID" value="KAK4454858.1"/>
    <property type="molecule type" value="Genomic_DNA"/>
</dbReference>
<name>A0AAV9H5Q4_9PEZI</name>
<proteinExistence type="predicted"/>
<accession>A0AAV9H5Q4</accession>
<feature type="signal peptide" evidence="1">
    <location>
        <begin position="1"/>
        <end position="22"/>
    </location>
</feature>
<keyword evidence="1" id="KW-0732">Signal</keyword>
<evidence type="ECO:0000256" key="1">
    <source>
        <dbReference type="SAM" id="SignalP"/>
    </source>
</evidence>
<organism evidence="2 3">
    <name type="scientific">Podospora aff. communis PSN243</name>
    <dbReference type="NCBI Taxonomy" id="3040156"/>
    <lineage>
        <taxon>Eukaryota</taxon>
        <taxon>Fungi</taxon>
        <taxon>Dikarya</taxon>
        <taxon>Ascomycota</taxon>
        <taxon>Pezizomycotina</taxon>
        <taxon>Sordariomycetes</taxon>
        <taxon>Sordariomycetidae</taxon>
        <taxon>Sordariales</taxon>
        <taxon>Podosporaceae</taxon>
        <taxon>Podospora</taxon>
    </lineage>
</organism>
<dbReference type="AlphaFoldDB" id="A0AAV9H5Q4"/>
<sequence>MFLRNTTALVAILAFAAHLVAGTPLLARDEEGLGDLDINPSDVQITPGEGLPSLESLGITTADLHDNVLQQFNTTPDSTSTLSLLRPRALECINSGPFFRILAAYCTAYLEQLGNTPCVVTGAACTIMCVARSGADAAYVGGRYMPEGITTDTTQSYCRHVAHASRMVTDNCLINIVKSNRGREYAYGNGHFLVGVSGHDWPCRSNRGLGQENPGGP</sequence>
<reference evidence="2" key="1">
    <citation type="journal article" date="2023" name="Mol. Phylogenet. Evol.">
        <title>Genome-scale phylogeny and comparative genomics of the fungal order Sordariales.</title>
        <authorList>
            <person name="Hensen N."/>
            <person name="Bonometti L."/>
            <person name="Westerberg I."/>
            <person name="Brannstrom I.O."/>
            <person name="Guillou S."/>
            <person name="Cros-Aarteil S."/>
            <person name="Calhoun S."/>
            <person name="Haridas S."/>
            <person name="Kuo A."/>
            <person name="Mondo S."/>
            <person name="Pangilinan J."/>
            <person name="Riley R."/>
            <person name="LaButti K."/>
            <person name="Andreopoulos B."/>
            <person name="Lipzen A."/>
            <person name="Chen C."/>
            <person name="Yan M."/>
            <person name="Daum C."/>
            <person name="Ng V."/>
            <person name="Clum A."/>
            <person name="Steindorff A."/>
            <person name="Ohm R.A."/>
            <person name="Martin F."/>
            <person name="Silar P."/>
            <person name="Natvig D.O."/>
            <person name="Lalanne C."/>
            <person name="Gautier V."/>
            <person name="Ament-Velasquez S.L."/>
            <person name="Kruys A."/>
            <person name="Hutchinson M.I."/>
            <person name="Powell A.J."/>
            <person name="Barry K."/>
            <person name="Miller A.N."/>
            <person name="Grigoriev I.V."/>
            <person name="Debuchy R."/>
            <person name="Gladieux P."/>
            <person name="Hiltunen Thoren M."/>
            <person name="Johannesson H."/>
        </authorList>
    </citation>
    <scope>NUCLEOTIDE SEQUENCE</scope>
    <source>
        <strain evidence="2">PSN243</strain>
    </source>
</reference>
<gene>
    <name evidence="2" type="ORF">QBC34DRAFT_464731</name>
</gene>
<comment type="caution">
    <text evidence="2">The sequence shown here is derived from an EMBL/GenBank/DDBJ whole genome shotgun (WGS) entry which is preliminary data.</text>
</comment>
<reference evidence="2" key="2">
    <citation type="submission" date="2023-05" db="EMBL/GenBank/DDBJ databases">
        <authorList>
            <consortium name="Lawrence Berkeley National Laboratory"/>
            <person name="Steindorff A."/>
            <person name="Hensen N."/>
            <person name="Bonometti L."/>
            <person name="Westerberg I."/>
            <person name="Brannstrom I.O."/>
            <person name="Guillou S."/>
            <person name="Cros-Aarteil S."/>
            <person name="Calhoun S."/>
            <person name="Haridas S."/>
            <person name="Kuo A."/>
            <person name="Mondo S."/>
            <person name="Pangilinan J."/>
            <person name="Riley R."/>
            <person name="Labutti K."/>
            <person name="Andreopoulos B."/>
            <person name="Lipzen A."/>
            <person name="Chen C."/>
            <person name="Yanf M."/>
            <person name="Daum C."/>
            <person name="Ng V."/>
            <person name="Clum A."/>
            <person name="Ohm R."/>
            <person name="Martin F."/>
            <person name="Silar P."/>
            <person name="Natvig D."/>
            <person name="Lalanne C."/>
            <person name="Gautier V."/>
            <person name="Ament-Velasquez S.L."/>
            <person name="Kruys A."/>
            <person name="Hutchinson M.I."/>
            <person name="Powell A.J."/>
            <person name="Barry K."/>
            <person name="Miller A.N."/>
            <person name="Grigoriev I.V."/>
            <person name="Debuchy R."/>
            <person name="Gladieux P."/>
            <person name="Thoren M.H."/>
            <person name="Johannesson H."/>
        </authorList>
    </citation>
    <scope>NUCLEOTIDE SEQUENCE</scope>
    <source>
        <strain evidence="2">PSN243</strain>
    </source>
</reference>